<feature type="compositionally biased region" description="Basic residues" evidence="1">
    <location>
        <begin position="71"/>
        <end position="80"/>
    </location>
</feature>
<sequence length="80" mass="8681">MRVVAGTHERRRGGAGAFGDLPEHVSQYLRCCYRYGFTVPAGTVRVIRSAAAGDCKQGDGEEGKPQPALGRRGRHGRRGR</sequence>
<comment type="caution">
    <text evidence="2">The sequence shown here is derived from an EMBL/GenBank/DDBJ whole genome shotgun (WGS) entry which is preliminary data.</text>
</comment>
<evidence type="ECO:0000313" key="2">
    <source>
        <dbReference type="EMBL" id="GAA4283404.1"/>
    </source>
</evidence>
<protein>
    <submittedName>
        <fullName evidence="2">Uncharacterized protein</fullName>
    </submittedName>
</protein>
<evidence type="ECO:0000313" key="3">
    <source>
        <dbReference type="Proteomes" id="UP001501586"/>
    </source>
</evidence>
<evidence type="ECO:0000256" key="1">
    <source>
        <dbReference type="SAM" id="MobiDB-lite"/>
    </source>
</evidence>
<proteinExistence type="predicted"/>
<gene>
    <name evidence="2" type="ORF">GCM10022261_09350</name>
</gene>
<accession>A0ABP8EHG3</accession>
<name>A0ABP8EHG3_9MICO</name>
<dbReference type="EMBL" id="BAABAZ010000004">
    <property type="protein sequence ID" value="GAA4283404.1"/>
    <property type="molecule type" value="Genomic_DNA"/>
</dbReference>
<dbReference type="Proteomes" id="UP001501586">
    <property type="component" value="Unassembled WGS sequence"/>
</dbReference>
<reference evidence="3" key="1">
    <citation type="journal article" date="2019" name="Int. J. Syst. Evol. Microbiol.">
        <title>The Global Catalogue of Microorganisms (GCM) 10K type strain sequencing project: providing services to taxonomists for standard genome sequencing and annotation.</title>
        <authorList>
            <consortium name="The Broad Institute Genomics Platform"/>
            <consortium name="The Broad Institute Genome Sequencing Center for Infectious Disease"/>
            <person name="Wu L."/>
            <person name="Ma J."/>
        </authorList>
    </citation>
    <scope>NUCLEOTIDE SEQUENCE [LARGE SCALE GENOMIC DNA]</scope>
    <source>
        <strain evidence="3">JCM 17458</strain>
    </source>
</reference>
<organism evidence="2 3">
    <name type="scientific">Brevibacterium daeguense</name>
    <dbReference type="NCBI Taxonomy" id="909936"/>
    <lineage>
        <taxon>Bacteria</taxon>
        <taxon>Bacillati</taxon>
        <taxon>Actinomycetota</taxon>
        <taxon>Actinomycetes</taxon>
        <taxon>Micrococcales</taxon>
        <taxon>Brevibacteriaceae</taxon>
        <taxon>Brevibacterium</taxon>
    </lineage>
</organism>
<feature type="region of interest" description="Disordered" evidence="1">
    <location>
        <begin position="51"/>
        <end position="80"/>
    </location>
</feature>
<keyword evidence="3" id="KW-1185">Reference proteome</keyword>